<feature type="domain" description="AB hydrolase-1" evidence="3">
    <location>
        <begin position="74"/>
        <end position="247"/>
    </location>
</feature>
<dbReference type="InterPro" id="IPR051601">
    <property type="entry name" value="Serine_prot/Carboxylest_S33"/>
</dbReference>
<dbReference type="AlphaFoldDB" id="A0A3D8QFL7"/>
<dbReference type="InterPro" id="IPR000073">
    <property type="entry name" value="AB_hydrolase_1"/>
</dbReference>
<dbReference type="PANTHER" id="PTHR43248:SF25">
    <property type="entry name" value="AB HYDROLASE-1 DOMAIN-CONTAINING PROTEIN-RELATED"/>
    <property type="match status" value="1"/>
</dbReference>
<dbReference type="Proteomes" id="UP000256645">
    <property type="component" value="Unassembled WGS sequence"/>
</dbReference>
<evidence type="ECO:0000259" key="4">
    <source>
        <dbReference type="Pfam" id="PF08386"/>
    </source>
</evidence>
<dbReference type="OrthoDB" id="425534at2759"/>
<evidence type="ECO:0000313" key="6">
    <source>
        <dbReference type="Proteomes" id="UP000256645"/>
    </source>
</evidence>
<keyword evidence="2" id="KW-0378">Hydrolase</keyword>
<evidence type="ECO:0000256" key="2">
    <source>
        <dbReference type="ARBA" id="ARBA00022801"/>
    </source>
</evidence>
<dbReference type="EMBL" id="PDLM01000015">
    <property type="protein sequence ID" value="RDW60623.1"/>
    <property type="molecule type" value="Genomic_DNA"/>
</dbReference>
<proteinExistence type="inferred from homology"/>
<comment type="similarity">
    <text evidence="1">Belongs to the peptidase S33 family.</text>
</comment>
<dbReference type="Gene3D" id="3.40.50.1820">
    <property type="entry name" value="alpha/beta hydrolase"/>
    <property type="match status" value="1"/>
</dbReference>
<organism evidence="5 6">
    <name type="scientific">Coleophoma cylindrospora</name>
    <dbReference type="NCBI Taxonomy" id="1849047"/>
    <lineage>
        <taxon>Eukaryota</taxon>
        <taxon>Fungi</taxon>
        <taxon>Dikarya</taxon>
        <taxon>Ascomycota</taxon>
        <taxon>Pezizomycotina</taxon>
        <taxon>Leotiomycetes</taxon>
        <taxon>Helotiales</taxon>
        <taxon>Dermateaceae</taxon>
        <taxon>Coleophoma</taxon>
    </lineage>
</organism>
<protein>
    <recommendedName>
        <fullName evidence="7">Peptidase S33 tripeptidyl aminopeptidase-like C-terminal domain-containing protein</fullName>
    </recommendedName>
</protein>
<sequence>MKVNILNISLIEYAIYSVTSASIVTTPNRIMKRQYTFSEVPLDYSNPTGNEAVVPLIKLAASTNSSTGPYAGMILTNPGGPGNSGVDSVLTYGGLLQSLIGANYDIVAFDPRGIGRSIPLANCSATSTTKRRSAEVSGPDFGPSFLNSTLTSALALGQECEATIGGVDGVGTLMTTAINARDMISIADAFARTVDDTISFNASLVNYWGFSYGSLLGQTFASMFPDRVGRFVLDGVVGTDTWLSALGTNSLNYTDQAFASFFDSCHLAGPQNCSYYTGNTRDDIYNRFEKTFNFFDATQAEAQNLTSAPLIETALENLKTLFDESAYYPIAFYPILSDILVSLEAATANFSAEAFQNIELQLQERLSTVQNVPTSVSGLAEWYPAVACSDADGSARNMSLADIEQYVDTLRDQSIIEGEIWSELRIQCSMWPISSQDRFSGPFGGTTKTPMLFVSNTVDPATPIGNGQKSVKNFAGARLLTIDGVGHTSLGPLNSCAFQHIATYFQTGVLPSSDMFCSIEAGAFGVTLTSNSSIGWKTNTSSASTPTTSTSASSKRELATSLGCFTTVATIVATLLL</sequence>
<dbReference type="Pfam" id="PF08386">
    <property type="entry name" value="Abhydrolase_4"/>
    <property type="match status" value="1"/>
</dbReference>
<reference evidence="5 6" key="1">
    <citation type="journal article" date="2018" name="IMA Fungus">
        <title>IMA Genome-F 9: Draft genome sequence of Annulohypoxylon stygium, Aspergillus mulundensis, Berkeleyomyces basicola (syn. Thielaviopsis basicola), Ceratocystis smalleyi, two Cercospora beticola strains, Coleophoma cylindrospora, Fusarium fracticaudum, Phialophora cf. hyalina, and Morchella septimelata.</title>
        <authorList>
            <person name="Wingfield B.D."/>
            <person name="Bills G.F."/>
            <person name="Dong Y."/>
            <person name="Huang W."/>
            <person name="Nel W.J."/>
            <person name="Swalarsk-Parry B.S."/>
            <person name="Vaghefi N."/>
            <person name="Wilken P.M."/>
            <person name="An Z."/>
            <person name="de Beer Z.W."/>
            <person name="De Vos L."/>
            <person name="Chen L."/>
            <person name="Duong T.A."/>
            <person name="Gao Y."/>
            <person name="Hammerbacher A."/>
            <person name="Kikkert J.R."/>
            <person name="Li Y."/>
            <person name="Li H."/>
            <person name="Li K."/>
            <person name="Li Q."/>
            <person name="Liu X."/>
            <person name="Ma X."/>
            <person name="Naidoo K."/>
            <person name="Pethybridge S.J."/>
            <person name="Sun J."/>
            <person name="Steenkamp E.T."/>
            <person name="van der Nest M.A."/>
            <person name="van Wyk S."/>
            <person name="Wingfield M.J."/>
            <person name="Xiong C."/>
            <person name="Yue Q."/>
            <person name="Zhang X."/>
        </authorList>
    </citation>
    <scope>NUCLEOTIDE SEQUENCE [LARGE SCALE GENOMIC DNA]</scope>
    <source>
        <strain evidence="5 6">BP6252</strain>
    </source>
</reference>
<keyword evidence="6" id="KW-1185">Reference proteome</keyword>
<dbReference type="PANTHER" id="PTHR43248">
    <property type="entry name" value="2-SUCCINYL-6-HYDROXY-2,4-CYCLOHEXADIENE-1-CARBOXYLATE SYNTHASE"/>
    <property type="match status" value="1"/>
</dbReference>
<accession>A0A3D8QFL7</accession>
<dbReference type="InterPro" id="IPR013595">
    <property type="entry name" value="Pept_S33_TAP-like_C"/>
</dbReference>
<dbReference type="InterPro" id="IPR029058">
    <property type="entry name" value="AB_hydrolase_fold"/>
</dbReference>
<gene>
    <name evidence="5" type="ORF">BP6252_12006</name>
</gene>
<name>A0A3D8QFL7_9HELO</name>
<evidence type="ECO:0000313" key="5">
    <source>
        <dbReference type="EMBL" id="RDW60623.1"/>
    </source>
</evidence>
<evidence type="ECO:0008006" key="7">
    <source>
        <dbReference type="Google" id="ProtNLM"/>
    </source>
</evidence>
<comment type="caution">
    <text evidence="5">The sequence shown here is derived from an EMBL/GenBank/DDBJ whole genome shotgun (WGS) entry which is preliminary data.</text>
</comment>
<evidence type="ECO:0000259" key="3">
    <source>
        <dbReference type="Pfam" id="PF00561"/>
    </source>
</evidence>
<evidence type="ECO:0000256" key="1">
    <source>
        <dbReference type="ARBA" id="ARBA00010088"/>
    </source>
</evidence>
<feature type="domain" description="Peptidase S33 tripeptidyl aminopeptidase-like C-terminal" evidence="4">
    <location>
        <begin position="418"/>
        <end position="517"/>
    </location>
</feature>
<dbReference type="Pfam" id="PF00561">
    <property type="entry name" value="Abhydrolase_1"/>
    <property type="match status" value="1"/>
</dbReference>
<dbReference type="STRING" id="1849047.A0A3D8QFL7"/>
<dbReference type="SUPFAM" id="SSF53474">
    <property type="entry name" value="alpha/beta-Hydrolases"/>
    <property type="match status" value="1"/>
</dbReference>
<dbReference type="GO" id="GO:0016787">
    <property type="term" value="F:hydrolase activity"/>
    <property type="evidence" value="ECO:0007669"/>
    <property type="project" value="UniProtKB-KW"/>
</dbReference>